<proteinExistence type="predicted"/>
<dbReference type="PROSITE" id="PS50198">
    <property type="entry name" value="PPIC_PPIASE_2"/>
    <property type="match status" value="1"/>
</dbReference>
<sequence length="248" mass="28492">MENKVLASISGVEVKESDLQQIIMRYPEDKRAYFGTEEAKKQLLEQFISFELMSRLGAEMKLNETEEYKNNLIALEKDLLTQITINKVLAEVTVTDEESLEYYNNNKESFAEKATVSAKHILVQDEEECAKIREEIQSKECTFEEAAMKYSSCPSKEQGGSLGDFSRGMMVPEFEDVAFTLDLETVSEPVKTQFGYHLIKVEAKTEGNASEFETVKEQIVNNLIQERQQRKYLDVVKELEVKHGVKRF</sequence>
<dbReference type="PROSITE" id="PS01096">
    <property type="entry name" value="PPIC_PPIASE_1"/>
    <property type="match status" value="1"/>
</dbReference>
<dbReference type="SUPFAM" id="SSF109998">
    <property type="entry name" value="Triger factor/SurA peptide-binding domain-like"/>
    <property type="match status" value="1"/>
</dbReference>
<protein>
    <submittedName>
        <fullName evidence="2">Peptidyl-prolyl cis-trans isomerase C</fullName>
    </submittedName>
</protein>
<evidence type="ECO:0000259" key="1">
    <source>
        <dbReference type="PROSITE" id="PS50198"/>
    </source>
</evidence>
<dbReference type="InterPro" id="IPR023058">
    <property type="entry name" value="PPIase_PpiC_CS"/>
</dbReference>
<dbReference type="InterPro" id="IPR000297">
    <property type="entry name" value="PPIase_PpiC"/>
</dbReference>
<reference evidence="2 3" key="1">
    <citation type="submission" date="2016-10" db="EMBL/GenBank/DDBJ databases">
        <authorList>
            <person name="de Groot N.N."/>
        </authorList>
    </citation>
    <scope>NUCLEOTIDE SEQUENCE [LARGE SCALE GENOMIC DNA]</scope>
    <source>
        <strain evidence="2 3">DSM 12272</strain>
    </source>
</reference>
<dbReference type="Gene3D" id="3.10.50.40">
    <property type="match status" value="1"/>
</dbReference>
<name>A0A1H0QSY1_9CLOT</name>
<dbReference type="Pfam" id="PF00639">
    <property type="entry name" value="Rotamase"/>
    <property type="match status" value="1"/>
</dbReference>
<dbReference type="EMBL" id="FNJM01000002">
    <property type="protein sequence ID" value="SDP20225.1"/>
    <property type="molecule type" value="Genomic_DNA"/>
</dbReference>
<dbReference type="Gene3D" id="1.10.8.1040">
    <property type="match status" value="1"/>
</dbReference>
<dbReference type="SUPFAM" id="SSF54534">
    <property type="entry name" value="FKBP-like"/>
    <property type="match status" value="1"/>
</dbReference>
<organism evidence="2 3">
    <name type="scientific">Clostridium gasigenes</name>
    <dbReference type="NCBI Taxonomy" id="94869"/>
    <lineage>
        <taxon>Bacteria</taxon>
        <taxon>Bacillati</taxon>
        <taxon>Bacillota</taxon>
        <taxon>Clostridia</taxon>
        <taxon>Eubacteriales</taxon>
        <taxon>Clostridiaceae</taxon>
        <taxon>Clostridium</taxon>
    </lineage>
</organism>
<dbReference type="OrthoDB" id="14196at2"/>
<dbReference type="InterPro" id="IPR046357">
    <property type="entry name" value="PPIase_dom_sf"/>
</dbReference>
<keyword evidence="2" id="KW-0413">Isomerase</keyword>
<dbReference type="AlphaFoldDB" id="A0A1H0QSY1"/>
<feature type="domain" description="PpiC" evidence="1">
    <location>
        <begin position="113"/>
        <end position="203"/>
    </location>
</feature>
<dbReference type="Proteomes" id="UP000198597">
    <property type="component" value="Unassembled WGS sequence"/>
</dbReference>
<dbReference type="PANTHER" id="PTHR47245">
    <property type="entry name" value="PEPTIDYLPROLYL ISOMERASE"/>
    <property type="match status" value="1"/>
</dbReference>
<accession>A0A1H0QSY1</accession>
<dbReference type="STRING" id="94869.SAMN04488529_102501"/>
<gene>
    <name evidence="2" type="ORF">SAMN04488529_102501</name>
</gene>
<keyword evidence="3" id="KW-1185">Reference proteome</keyword>
<dbReference type="InterPro" id="IPR027304">
    <property type="entry name" value="Trigger_fact/SurA_dom_sf"/>
</dbReference>
<dbReference type="InterPro" id="IPR050245">
    <property type="entry name" value="PrsA_foldase"/>
</dbReference>
<evidence type="ECO:0000313" key="3">
    <source>
        <dbReference type="Proteomes" id="UP000198597"/>
    </source>
</evidence>
<dbReference type="GO" id="GO:0003755">
    <property type="term" value="F:peptidyl-prolyl cis-trans isomerase activity"/>
    <property type="evidence" value="ECO:0007669"/>
    <property type="project" value="InterPro"/>
</dbReference>
<dbReference type="GeneID" id="65309329"/>
<dbReference type="RefSeq" id="WP_089967560.1">
    <property type="nucleotide sequence ID" value="NZ_CP071376.1"/>
</dbReference>
<evidence type="ECO:0000313" key="2">
    <source>
        <dbReference type="EMBL" id="SDP20225.1"/>
    </source>
</evidence>
<dbReference type="PANTHER" id="PTHR47245:SF2">
    <property type="entry name" value="PEPTIDYL-PROLYL CIS-TRANS ISOMERASE HP_0175-RELATED"/>
    <property type="match status" value="1"/>
</dbReference>